<evidence type="ECO:0000256" key="2">
    <source>
        <dbReference type="ARBA" id="ARBA00023002"/>
    </source>
</evidence>
<dbReference type="InterPro" id="IPR002347">
    <property type="entry name" value="SDR_fam"/>
</dbReference>
<dbReference type="InterPro" id="IPR057326">
    <property type="entry name" value="KR_dom"/>
</dbReference>
<organism evidence="5 6">
    <name type="scientific">Brachybacterium nesterenkovii</name>
    <dbReference type="NCBI Taxonomy" id="47847"/>
    <lineage>
        <taxon>Bacteria</taxon>
        <taxon>Bacillati</taxon>
        <taxon>Actinomycetota</taxon>
        <taxon>Actinomycetes</taxon>
        <taxon>Micrococcales</taxon>
        <taxon>Dermabacteraceae</taxon>
        <taxon>Brachybacterium</taxon>
    </lineage>
</organism>
<comment type="similarity">
    <text evidence="1 3">Belongs to the short-chain dehydrogenases/reductases (SDR) family.</text>
</comment>
<gene>
    <name evidence="5" type="ORF">FM110_04425</name>
</gene>
<dbReference type="PANTHER" id="PTHR44196">
    <property type="entry name" value="DEHYDROGENASE/REDUCTASE SDR FAMILY MEMBER 7B"/>
    <property type="match status" value="1"/>
</dbReference>
<feature type="domain" description="Ketoreductase" evidence="4">
    <location>
        <begin position="11"/>
        <end position="191"/>
    </location>
</feature>
<dbReference type="AlphaFoldDB" id="A0A1X6WWN6"/>
<dbReference type="PANTHER" id="PTHR44196:SF2">
    <property type="entry name" value="SHORT-CHAIN DEHYDROGENASE-RELATED"/>
    <property type="match status" value="1"/>
</dbReference>
<dbReference type="PIRSF" id="PIRSF000126">
    <property type="entry name" value="11-beta-HSD1"/>
    <property type="match status" value="1"/>
</dbReference>
<dbReference type="PRINTS" id="PR00080">
    <property type="entry name" value="SDRFAMILY"/>
</dbReference>
<proteinExistence type="inferred from homology"/>
<dbReference type="PRINTS" id="PR00081">
    <property type="entry name" value="GDHRDH"/>
</dbReference>
<dbReference type="SMART" id="SM00822">
    <property type="entry name" value="PKS_KR"/>
    <property type="match status" value="1"/>
</dbReference>
<dbReference type="SUPFAM" id="SSF51735">
    <property type="entry name" value="NAD(P)-binding Rossmann-fold domains"/>
    <property type="match status" value="1"/>
</dbReference>
<dbReference type="EMBL" id="FWFG01000040">
    <property type="protein sequence ID" value="SLM89999.1"/>
    <property type="molecule type" value="Genomic_DNA"/>
</dbReference>
<dbReference type="GO" id="GO:0016491">
    <property type="term" value="F:oxidoreductase activity"/>
    <property type="evidence" value="ECO:0007669"/>
    <property type="project" value="UniProtKB-KW"/>
</dbReference>
<evidence type="ECO:0000256" key="1">
    <source>
        <dbReference type="ARBA" id="ARBA00006484"/>
    </source>
</evidence>
<name>A0A1X6WWN6_9MICO</name>
<protein>
    <submittedName>
        <fullName evidence="5">Short-chain dehydrogenase/reductase SDR</fullName>
    </submittedName>
</protein>
<evidence type="ECO:0000313" key="5">
    <source>
        <dbReference type="EMBL" id="SLM89999.1"/>
    </source>
</evidence>
<keyword evidence="6" id="KW-1185">Reference proteome</keyword>
<evidence type="ECO:0000259" key="4">
    <source>
        <dbReference type="SMART" id="SM00822"/>
    </source>
</evidence>
<dbReference type="Gene3D" id="3.40.50.720">
    <property type="entry name" value="NAD(P)-binding Rossmann-like Domain"/>
    <property type="match status" value="1"/>
</dbReference>
<sequence>MPMRPLTYRDQTVLITGASSGLGAEYARRLAERGADLVLVARRTDRLQALAAELADRSDATVTILPQDLAKPGAGEELRRRLDDLGITVTSIINNAGFASTGAFHEIEAQRLRDEVALDVAAVVDVTRAFIDQLRAHDDGFLVNLASIAGYQPIPEMAVYAASKAFVLAFTESLWAESIGTGLRIMAVCPGPTKTEFFEVAGEYASGGMPKMTAEDVVAATLKALDRRTPPLHVVPGPLNRVLTLAGHLTPRRAAGHVLRRGMKRGGR</sequence>
<dbReference type="Pfam" id="PF00106">
    <property type="entry name" value="adh_short"/>
    <property type="match status" value="1"/>
</dbReference>
<reference evidence="5 6" key="1">
    <citation type="submission" date="2017-02" db="EMBL/GenBank/DDBJ databases">
        <authorList>
            <person name="Peterson S.W."/>
        </authorList>
    </citation>
    <scope>NUCLEOTIDE SEQUENCE [LARGE SCALE GENOMIC DNA]</scope>
    <source>
        <strain evidence="5 6">CIP104813</strain>
    </source>
</reference>
<evidence type="ECO:0000313" key="6">
    <source>
        <dbReference type="Proteomes" id="UP000195981"/>
    </source>
</evidence>
<dbReference type="GO" id="GO:0016020">
    <property type="term" value="C:membrane"/>
    <property type="evidence" value="ECO:0007669"/>
    <property type="project" value="TreeGrafter"/>
</dbReference>
<dbReference type="InterPro" id="IPR036291">
    <property type="entry name" value="NAD(P)-bd_dom_sf"/>
</dbReference>
<keyword evidence="2" id="KW-0560">Oxidoreductase</keyword>
<dbReference type="Proteomes" id="UP000195981">
    <property type="component" value="Unassembled WGS sequence"/>
</dbReference>
<accession>A0A1X6WWN6</accession>
<evidence type="ECO:0000256" key="3">
    <source>
        <dbReference type="RuleBase" id="RU000363"/>
    </source>
</evidence>